<evidence type="ECO:0008006" key="3">
    <source>
        <dbReference type="Google" id="ProtNLM"/>
    </source>
</evidence>
<keyword evidence="2" id="KW-1185">Reference proteome</keyword>
<accession>A0A6I5RNM3</accession>
<gene>
    <name evidence="1" type="ORF">G3O07_05525</name>
</gene>
<dbReference type="AlphaFoldDB" id="A0A6I5RNM3"/>
<name>A0A6I5RNM3_9PSED</name>
<organism evidence="1 2">
    <name type="scientific">Pseudomonas laurentiana</name>
    <dbReference type="NCBI Taxonomy" id="2364649"/>
    <lineage>
        <taxon>Bacteria</taxon>
        <taxon>Pseudomonadati</taxon>
        <taxon>Pseudomonadota</taxon>
        <taxon>Gammaproteobacteria</taxon>
        <taxon>Pseudomonadales</taxon>
        <taxon>Pseudomonadaceae</taxon>
        <taxon>Pseudomonas</taxon>
    </lineage>
</organism>
<dbReference type="Gene3D" id="1.10.720.30">
    <property type="entry name" value="SAP domain"/>
    <property type="match status" value="1"/>
</dbReference>
<dbReference type="EMBL" id="JAAHBT010000048">
    <property type="protein sequence ID" value="NES09310.1"/>
    <property type="molecule type" value="Genomic_DNA"/>
</dbReference>
<sequence>MSEKVVYEKHPVTAERKAELRQKGYKIIDAQFAPEGYEHPEPIKVRGDKPSKGLKVDEIKAKLTEKGIQFDAGAERPALAELLDKSAQE</sequence>
<evidence type="ECO:0000313" key="1">
    <source>
        <dbReference type="EMBL" id="NES09310.1"/>
    </source>
</evidence>
<dbReference type="InterPro" id="IPR036361">
    <property type="entry name" value="SAP_dom_sf"/>
</dbReference>
<evidence type="ECO:0000313" key="2">
    <source>
        <dbReference type="Proteomes" id="UP000471751"/>
    </source>
</evidence>
<comment type="caution">
    <text evidence="1">The sequence shown here is derived from an EMBL/GenBank/DDBJ whole genome shotgun (WGS) entry which is preliminary data.</text>
</comment>
<dbReference type="Proteomes" id="UP000471751">
    <property type="component" value="Unassembled WGS sequence"/>
</dbReference>
<protein>
    <recommendedName>
        <fullName evidence="3">HeH/LEM domain-containing protein</fullName>
    </recommendedName>
</protein>
<dbReference type="RefSeq" id="WP_163933469.1">
    <property type="nucleotide sequence ID" value="NZ_BMQU01000023.1"/>
</dbReference>
<proteinExistence type="predicted"/>
<reference evidence="1 2" key="1">
    <citation type="submission" date="2020-02" db="EMBL/GenBank/DDBJ databases">
        <title>Broccoli isolated Pseudomonas sp.</title>
        <authorList>
            <person name="Fujikawa T."/>
            <person name="Sawada H."/>
        </authorList>
    </citation>
    <scope>NUCLEOTIDE SEQUENCE [LARGE SCALE GENOMIC DNA]</scope>
    <source>
        <strain evidence="1 2">JCM 32154</strain>
    </source>
</reference>